<dbReference type="Pfam" id="PF00617">
    <property type="entry name" value="RasGEF"/>
    <property type="match status" value="1"/>
</dbReference>
<evidence type="ECO:0000256" key="2">
    <source>
        <dbReference type="PROSITE-ProRule" id="PRU00168"/>
    </source>
</evidence>
<dbReference type="InterPro" id="IPR036964">
    <property type="entry name" value="RASGEF_cat_dom_sf"/>
</dbReference>
<dbReference type="PROSITE" id="PS00720">
    <property type="entry name" value="RASGEF"/>
    <property type="match status" value="1"/>
</dbReference>
<dbReference type="PANTHER" id="PTHR23113:SF366">
    <property type="entry name" value="RAS GUANINE NUCLEOTIDE EXCHANGE FACTOR R"/>
    <property type="match status" value="1"/>
</dbReference>
<evidence type="ECO:0000256" key="1">
    <source>
        <dbReference type="ARBA" id="ARBA00022658"/>
    </source>
</evidence>
<dbReference type="GO" id="GO:0007265">
    <property type="term" value="P:Ras protein signal transduction"/>
    <property type="evidence" value="ECO:0007669"/>
    <property type="project" value="TreeGrafter"/>
</dbReference>
<feature type="domain" description="Ras-GEF" evidence="3">
    <location>
        <begin position="1"/>
        <end position="165"/>
    </location>
</feature>
<accession>A0A7S4IF60</accession>
<dbReference type="Gene3D" id="1.10.840.10">
    <property type="entry name" value="Ras guanine-nucleotide exchange factors catalytic domain"/>
    <property type="match status" value="1"/>
</dbReference>
<evidence type="ECO:0000313" key="4">
    <source>
        <dbReference type="EMBL" id="CAE2227620.1"/>
    </source>
</evidence>
<dbReference type="GO" id="GO:0005886">
    <property type="term" value="C:plasma membrane"/>
    <property type="evidence" value="ECO:0007669"/>
    <property type="project" value="TreeGrafter"/>
</dbReference>
<dbReference type="InterPro" id="IPR019804">
    <property type="entry name" value="Ras_G-nucl-exch_fac_CS"/>
</dbReference>
<protein>
    <recommendedName>
        <fullName evidence="3">Ras-GEF domain-containing protein</fullName>
    </recommendedName>
</protein>
<sequence>MYETLLVMEINEVLKKLLELNNFHLVSAIVSGVNNSAIGRLKFTHARISRRHRQMLQELESVVSMEGAFKNFREALANAAPPCIPFMGAYLTDLIFIADGNPDKIENRINFVKHKFVYNVVARIQTYQTVVYNLEEVDSIQQFLLNLPQMDDKELFASSLQIEPRGAVRADIP</sequence>
<evidence type="ECO:0000259" key="3">
    <source>
        <dbReference type="PROSITE" id="PS50009"/>
    </source>
</evidence>
<dbReference type="EMBL" id="HBKP01016587">
    <property type="protein sequence ID" value="CAE2227620.1"/>
    <property type="molecule type" value="Transcribed_RNA"/>
</dbReference>
<name>A0A7S4IF60_9EUKA</name>
<organism evidence="4">
    <name type="scientific">Vannella robusta</name>
    <dbReference type="NCBI Taxonomy" id="1487602"/>
    <lineage>
        <taxon>Eukaryota</taxon>
        <taxon>Amoebozoa</taxon>
        <taxon>Discosea</taxon>
        <taxon>Flabellinia</taxon>
        <taxon>Vannellidae</taxon>
        <taxon>Vannella</taxon>
    </lineage>
</organism>
<dbReference type="AlphaFoldDB" id="A0A7S4IF60"/>
<dbReference type="PROSITE" id="PS50009">
    <property type="entry name" value="RASGEF_CAT"/>
    <property type="match status" value="1"/>
</dbReference>
<dbReference type="PANTHER" id="PTHR23113">
    <property type="entry name" value="GUANINE NUCLEOTIDE EXCHANGE FACTOR"/>
    <property type="match status" value="1"/>
</dbReference>
<reference evidence="4" key="1">
    <citation type="submission" date="2021-01" db="EMBL/GenBank/DDBJ databases">
        <authorList>
            <person name="Corre E."/>
            <person name="Pelletier E."/>
            <person name="Niang G."/>
            <person name="Scheremetjew M."/>
            <person name="Finn R."/>
            <person name="Kale V."/>
            <person name="Holt S."/>
            <person name="Cochrane G."/>
            <person name="Meng A."/>
            <person name="Brown T."/>
            <person name="Cohen L."/>
        </authorList>
    </citation>
    <scope>NUCLEOTIDE SEQUENCE</scope>
    <source>
        <strain evidence="4">DIVA3 518/3/11/1/6</strain>
    </source>
</reference>
<dbReference type="InterPro" id="IPR001895">
    <property type="entry name" value="RASGEF_cat_dom"/>
</dbReference>
<proteinExistence type="predicted"/>
<dbReference type="SMART" id="SM00147">
    <property type="entry name" value="RasGEF"/>
    <property type="match status" value="1"/>
</dbReference>
<dbReference type="GO" id="GO:0005085">
    <property type="term" value="F:guanyl-nucleotide exchange factor activity"/>
    <property type="evidence" value="ECO:0007669"/>
    <property type="project" value="UniProtKB-KW"/>
</dbReference>
<dbReference type="InterPro" id="IPR008937">
    <property type="entry name" value="Ras-like_GEF"/>
</dbReference>
<gene>
    <name evidence="4" type="ORF">VSP0166_LOCUS11760</name>
</gene>
<dbReference type="InterPro" id="IPR023578">
    <property type="entry name" value="Ras_GEF_dom_sf"/>
</dbReference>
<keyword evidence="1 2" id="KW-0344">Guanine-nucleotide releasing factor</keyword>
<dbReference type="SUPFAM" id="SSF48366">
    <property type="entry name" value="Ras GEF"/>
    <property type="match status" value="1"/>
</dbReference>